<evidence type="ECO:0000313" key="8">
    <source>
        <dbReference type="EMBL" id="QPC64234.1"/>
    </source>
</evidence>
<reference evidence="7 9" key="1">
    <citation type="submission" date="2018-02" db="EMBL/GenBank/DDBJ databases">
        <title>Fusarium culmorum secondary metabolites in fungal-bacterial-plant interactions.</title>
        <authorList>
            <person name="Schmidt R."/>
        </authorList>
    </citation>
    <scope>NUCLEOTIDE SEQUENCE [LARGE SCALE GENOMIC DNA]</scope>
    <source>
        <strain evidence="7 9">PV</strain>
    </source>
</reference>
<dbReference type="Gene3D" id="1.20.5.170">
    <property type="match status" value="1"/>
</dbReference>
<name>A0A2T4H0U4_FUSCU</name>
<keyword evidence="3" id="KW-0804">Transcription</keyword>
<sequence>METDDPAHKQPPSAQQYLLSDDVQSFAPVPDMIAISQGVPGMNPYGKLSETHWGQWWSPCDAAFTGSANATAPNFLGQEQRFFHSDSILDQDNPVQWGSPLTIYSQTLASPSTETISPNSSPDQSQYRRGSSATQPDRRQQKRSPAKPRPEPTKSTRRVSTRKTPKANPTSTAASEKPKRGRKVKALAKPPPPRRSKQKDEDDEDEYKDAKFDPEQEYEEHSKKVQERNRIASNKFRIKKRDDAKQLRIDEEIVEQASRELNDCVSDLTMQVYDLKMRLLQHTDCDCTLIKEYIATEAQRYIRELGEGKHANSTPALAPQPDYQQHHTQVVRKLQAFDIVNSIACSNGIGHILCLFCVRKLNGFGVTRYQDTWVVQTSGRVSRLDQDLQIDPCSWSMDCMRATDKGVQ</sequence>
<evidence type="ECO:0000256" key="4">
    <source>
        <dbReference type="ARBA" id="ARBA00023242"/>
    </source>
</evidence>
<dbReference type="SUPFAM" id="SSF57959">
    <property type="entry name" value="Leucine zipper domain"/>
    <property type="match status" value="1"/>
</dbReference>
<feature type="region of interest" description="Disordered" evidence="5">
    <location>
        <begin position="110"/>
        <end position="227"/>
    </location>
</feature>
<dbReference type="InterPro" id="IPR046347">
    <property type="entry name" value="bZIP_sf"/>
</dbReference>
<gene>
    <name evidence="7" type="ORF">FCULG_00007442</name>
    <name evidence="8" type="ORF">HYE67_006465</name>
</gene>
<keyword evidence="4" id="KW-0539">Nucleus</keyword>
<keyword evidence="9" id="KW-1185">Reference proteome</keyword>
<evidence type="ECO:0000256" key="5">
    <source>
        <dbReference type="SAM" id="MobiDB-lite"/>
    </source>
</evidence>
<evidence type="ECO:0000259" key="6">
    <source>
        <dbReference type="PROSITE" id="PS00036"/>
    </source>
</evidence>
<dbReference type="Proteomes" id="UP000663297">
    <property type="component" value="Chromosome 3"/>
</dbReference>
<feature type="domain" description="BZIP" evidence="6">
    <location>
        <begin position="224"/>
        <end position="239"/>
    </location>
</feature>
<dbReference type="Proteomes" id="UP000241587">
    <property type="component" value="Unassembled WGS sequence"/>
</dbReference>
<comment type="subcellular location">
    <subcellularLocation>
        <location evidence="1">Nucleus</location>
    </subcellularLocation>
</comment>
<protein>
    <recommendedName>
        <fullName evidence="6">BZIP domain-containing protein</fullName>
    </recommendedName>
</protein>
<feature type="compositionally biased region" description="Polar residues" evidence="5">
    <location>
        <begin position="110"/>
        <end position="135"/>
    </location>
</feature>
<keyword evidence="2" id="KW-0805">Transcription regulation</keyword>
<accession>A0A2T4H0U4</accession>
<dbReference type="PROSITE" id="PS00036">
    <property type="entry name" value="BZIP_BASIC"/>
    <property type="match status" value="1"/>
</dbReference>
<dbReference type="OMA" id="QHTDCEC"/>
<dbReference type="GO" id="GO:0003700">
    <property type="term" value="F:DNA-binding transcription factor activity"/>
    <property type="evidence" value="ECO:0007669"/>
    <property type="project" value="InterPro"/>
</dbReference>
<dbReference type="OrthoDB" id="295274at2759"/>
<dbReference type="AlphaFoldDB" id="A0A2T4H0U4"/>
<evidence type="ECO:0000256" key="3">
    <source>
        <dbReference type="ARBA" id="ARBA00023163"/>
    </source>
</evidence>
<organism evidence="7 9">
    <name type="scientific">Fusarium culmorum</name>
    <dbReference type="NCBI Taxonomy" id="5516"/>
    <lineage>
        <taxon>Eukaryota</taxon>
        <taxon>Fungi</taxon>
        <taxon>Dikarya</taxon>
        <taxon>Ascomycota</taxon>
        <taxon>Pezizomycotina</taxon>
        <taxon>Sordariomycetes</taxon>
        <taxon>Hypocreomycetidae</taxon>
        <taxon>Hypocreales</taxon>
        <taxon>Nectriaceae</taxon>
        <taxon>Fusarium</taxon>
    </lineage>
</organism>
<evidence type="ECO:0000313" key="7">
    <source>
        <dbReference type="EMBL" id="PTD09414.1"/>
    </source>
</evidence>
<evidence type="ECO:0000256" key="1">
    <source>
        <dbReference type="ARBA" id="ARBA00004123"/>
    </source>
</evidence>
<reference evidence="8" key="2">
    <citation type="submission" date="2020-11" db="EMBL/GenBank/DDBJ databases">
        <title>The chromosome-scale genome resource for two endophytic Fusarium species: F. culmorum and F. pseudograminearum.</title>
        <authorList>
            <person name="Yuan Z."/>
        </authorList>
    </citation>
    <scope>NUCLEOTIDE SEQUENCE</scope>
    <source>
        <strain evidence="8">Class2-1B</strain>
    </source>
</reference>
<dbReference type="InterPro" id="IPR004827">
    <property type="entry name" value="bZIP"/>
</dbReference>
<dbReference type="EMBL" id="CP064749">
    <property type="protein sequence ID" value="QPC64234.1"/>
    <property type="molecule type" value="Genomic_DNA"/>
</dbReference>
<dbReference type="InterPro" id="IPR051027">
    <property type="entry name" value="bZIP_transcription_factors"/>
</dbReference>
<feature type="compositionally biased region" description="Basic and acidic residues" evidence="5">
    <location>
        <begin position="208"/>
        <end position="227"/>
    </location>
</feature>
<dbReference type="EMBL" id="PVEM01000003">
    <property type="protein sequence ID" value="PTD09414.1"/>
    <property type="molecule type" value="Genomic_DNA"/>
</dbReference>
<evidence type="ECO:0000313" key="9">
    <source>
        <dbReference type="Proteomes" id="UP000241587"/>
    </source>
</evidence>
<feature type="compositionally biased region" description="Basic residues" evidence="5">
    <location>
        <begin position="155"/>
        <end position="165"/>
    </location>
</feature>
<feature type="compositionally biased region" description="Basic residues" evidence="5">
    <location>
        <begin position="179"/>
        <end position="197"/>
    </location>
</feature>
<dbReference type="GO" id="GO:0005634">
    <property type="term" value="C:nucleus"/>
    <property type="evidence" value="ECO:0007669"/>
    <property type="project" value="UniProtKB-SubCell"/>
</dbReference>
<dbReference type="PANTHER" id="PTHR19304">
    <property type="entry name" value="CYCLIC-AMP RESPONSE ELEMENT BINDING PROTEIN"/>
    <property type="match status" value="1"/>
</dbReference>
<evidence type="ECO:0000256" key="2">
    <source>
        <dbReference type="ARBA" id="ARBA00023015"/>
    </source>
</evidence>
<proteinExistence type="predicted"/>